<dbReference type="PROSITE" id="PS51886">
    <property type="entry name" value="TLDC"/>
    <property type="match status" value="1"/>
</dbReference>
<feature type="domain" description="TLDc" evidence="2">
    <location>
        <begin position="292"/>
        <end position="464"/>
    </location>
</feature>
<dbReference type="Pfam" id="PF00651">
    <property type="entry name" value="BTB"/>
    <property type="match status" value="1"/>
</dbReference>
<dbReference type="Gene3D" id="1.25.40.420">
    <property type="match status" value="1"/>
</dbReference>
<protein>
    <recommendedName>
        <fullName evidence="5">Btb/poz domain-containing protein 19-like</fullName>
    </recommendedName>
</protein>
<dbReference type="InterPro" id="IPR006571">
    <property type="entry name" value="TLDc_dom"/>
</dbReference>
<dbReference type="Gene3D" id="3.30.710.10">
    <property type="entry name" value="Potassium Channel Kv1.1, Chain A"/>
    <property type="match status" value="1"/>
</dbReference>
<dbReference type="InterPro" id="IPR051481">
    <property type="entry name" value="BTB-POZ/Galectin-3-binding"/>
</dbReference>
<proteinExistence type="predicted"/>
<dbReference type="CDD" id="cd18186">
    <property type="entry name" value="BTB_POZ_ZBTB_KLHL-like"/>
    <property type="match status" value="1"/>
</dbReference>
<dbReference type="SMART" id="SM00225">
    <property type="entry name" value="BTB"/>
    <property type="match status" value="1"/>
</dbReference>
<accession>A0A015IH83</accession>
<dbReference type="PANTHER" id="PTHR24410">
    <property type="entry name" value="HL07962P-RELATED"/>
    <property type="match status" value="1"/>
</dbReference>
<dbReference type="SMART" id="SM00584">
    <property type="entry name" value="TLDc"/>
    <property type="match status" value="1"/>
</dbReference>
<dbReference type="OrthoDB" id="298084at2759"/>
<dbReference type="Proteomes" id="UP000022910">
    <property type="component" value="Unassembled WGS sequence"/>
</dbReference>
<dbReference type="HOGENOM" id="CLU_021542_0_1_1"/>
<dbReference type="EMBL" id="JEMT01027686">
    <property type="protein sequence ID" value="EXX56532.1"/>
    <property type="molecule type" value="Genomic_DNA"/>
</dbReference>
<dbReference type="InterPro" id="IPR011333">
    <property type="entry name" value="SKP1/BTB/POZ_sf"/>
</dbReference>
<dbReference type="PANTHER" id="PTHR24410:SF23">
    <property type="entry name" value="BTB DOMAIN-CONTAINING PROTEIN-RELATED"/>
    <property type="match status" value="1"/>
</dbReference>
<feature type="domain" description="BTB" evidence="1">
    <location>
        <begin position="26"/>
        <end position="99"/>
    </location>
</feature>
<dbReference type="AlphaFoldDB" id="A0A015IH83"/>
<evidence type="ECO:0000313" key="3">
    <source>
        <dbReference type="EMBL" id="EXX56532.1"/>
    </source>
</evidence>
<evidence type="ECO:0000259" key="1">
    <source>
        <dbReference type="PROSITE" id="PS50097"/>
    </source>
</evidence>
<evidence type="ECO:0008006" key="5">
    <source>
        <dbReference type="Google" id="ProtNLM"/>
    </source>
</evidence>
<keyword evidence="4" id="KW-1185">Reference proteome</keyword>
<gene>
    <name evidence="3" type="ORF">RirG_215370</name>
</gene>
<sequence>MTFEYPQEVSTDYEKLLETEETEIAYDVIIFAGENENLKEIHAHSLILCTRSQYFCAAFYNDWVEKKDGKFILKKPNISSELFEIILRFIYCGKVDFTDVQGPKILELLMAVDELNIQKLISCIQKHLIKNQYEFLQQNIVEILQRVYQNGLFSYLLIFCLEKVDMIINSDKFISLEAPLLEFLLKQDDLDLDEIEIWNGLIKWGLAQEQELNNKDVSKWDQEEFKIFESILHNFIPLIRFYEISSEDYINRVKPYEEVLSKELRDEILKFHLVPGWKPPLNLLPRRSIDSVLINRKHVALFADWIDRNDEDINDTKVPYKFILLYRASRDGNTNAAFHEKCDNKRATITVVKIKDSEQIVGGYNPLEWDSSGSYKSTKDSFIFLLTDRMNVQTANVSYSNGGTYSIVCNSYCGPLFGYNDLFVNSGIWYSNPVMKCGQYSYPYLVGMPSGRFNIDDYEVFQVIKKPLNQNSC</sequence>
<evidence type="ECO:0000313" key="4">
    <source>
        <dbReference type="Proteomes" id="UP000022910"/>
    </source>
</evidence>
<organism evidence="3 4">
    <name type="scientific">Rhizophagus irregularis (strain DAOM 197198w)</name>
    <name type="common">Glomus intraradices</name>
    <dbReference type="NCBI Taxonomy" id="1432141"/>
    <lineage>
        <taxon>Eukaryota</taxon>
        <taxon>Fungi</taxon>
        <taxon>Fungi incertae sedis</taxon>
        <taxon>Mucoromycota</taxon>
        <taxon>Glomeromycotina</taxon>
        <taxon>Glomeromycetes</taxon>
        <taxon>Glomerales</taxon>
        <taxon>Glomeraceae</taxon>
        <taxon>Rhizophagus</taxon>
    </lineage>
</organism>
<reference evidence="3 4" key="1">
    <citation type="submission" date="2014-02" db="EMBL/GenBank/DDBJ databases">
        <title>Single nucleus genome sequencing reveals high similarity among nuclei of an endomycorrhizal fungus.</title>
        <authorList>
            <person name="Lin K."/>
            <person name="Geurts R."/>
            <person name="Zhang Z."/>
            <person name="Limpens E."/>
            <person name="Saunders D.G."/>
            <person name="Mu D."/>
            <person name="Pang E."/>
            <person name="Cao H."/>
            <person name="Cha H."/>
            <person name="Lin T."/>
            <person name="Zhou Q."/>
            <person name="Shang Y."/>
            <person name="Li Y."/>
            <person name="Ivanov S."/>
            <person name="Sharma T."/>
            <person name="Velzen R.V."/>
            <person name="Ruijter N.D."/>
            <person name="Aanen D.K."/>
            <person name="Win J."/>
            <person name="Kamoun S."/>
            <person name="Bisseling T."/>
            <person name="Huang S."/>
        </authorList>
    </citation>
    <scope>NUCLEOTIDE SEQUENCE [LARGE SCALE GENOMIC DNA]</scope>
    <source>
        <strain evidence="4">DAOM197198w</strain>
    </source>
</reference>
<name>A0A015IH83_RHIIW</name>
<dbReference type="InterPro" id="IPR000210">
    <property type="entry name" value="BTB/POZ_dom"/>
</dbReference>
<comment type="caution">
    <text evidence="3">The sequence shown here is derived from an EMBL/GenBank/DDBJ whole genome shotgun (WGS) entry which is preliminary data.</text>
</comment>
<dbReference type="Pfam" id="PF07534">
    <property type="entry name" value="TLD"/>
    <property type="match status" value="1"/>
</dbReference>
<evidence type="ECO:0000259" key="2">
    <source>
        <dbReference type="PROSITE" id="PS51886"/>
    </source>
</evidence>
<dbReference type="PROSITE" id="PS50097">
    <property type="entry name" value="BTB"/>
    <property type="match status" value="1"/>
</dbReference>
<dbReference type="SUPFAM" id="SSF54695">
    <property type="entry name" value="POZ domain"/>
    <property type="match status" value="1"/>
</dbReference>